<sequence length="126" mass="14250">MSVSATDTPVNTNWSCFVERLFSSLWKFGEKWCLYRSGCATIFFNGARQYFMEESVSKVFHACPAIDILQGMRAILVSIKGFGEAQEHTVWMNDLLQSHHCIPSTDLRRSIADGLTLVNLVEILSK</sequence>
<dbReference type="OrthoDB" id="5973648at2759"/>
<accession>R7UXE1</accession>
<reference evidence="3" key="1">
    <citation type="submission" date="2012-12" db="EMBL/GenBank/DDBJ databases">
        <authorList>
            <person name="Hellsten U."/>
            <person name="Grimwood J."/>
            <person name="Chapman J.A."/>
            <person name="Shapiro H."/>
            <person name="Aerts A."/>
            <person name="Otillar R.P."/>
            <person name="Terry A.Y."/>
            <person name="Boore J.L."/>
            <person name="Simakov O."/>
            <person name="Marletaz F."/>
            <person name="Cho S.-J."/>
            <person name="Edsinger-Gonzales E."/>
            <person name="Havlak P."/>
            <person name="Kuo D.-H."/>
            <person name="Larsson T."/>
            <person name="Lv J."/>
            <person name="Arendt D."/>
            <person name="Savage R."/>
            <person name="Osoegawa K."/>
            <person name="de Jong P."/>
            <person name="Lindberg D.R."/>
            <person name="Seaver E.C."/>
            <person name="Weisblat D.A."/>
            <person name="Putnam N.H."/>
            <person name="Grigoriev I.V."/>
            <person name="Rokhsar D.S."/>
        </authorList>
    </citation>
    <scope>NUCLEOTIDE SEQUENCE</scope>
    <source>
        <strain evidence="3">I ESC-2004</strain>
    </source>
</reference>
<dbReference type="AlphaFoldDB" id="R7UXE1"/>
<organism evidence="1">
    <name type="scientific">Capitella teleta</name>
    <name type="common">Polychaete worm</name>
    <dbReference type="NCBI Taxonomy" id="283909"/>
    <lineage>
        <taxon>Eukaryota</taxon>
        <taxon>Metazoa</taxon>
        <taxon>Spiralia</taxon>
        <taxon>Lophotrochozoa</taxon>
        <taxon>Annelida</taxon>
        <taxon>Polychaeta</taxon>
        <taxon>Sedentaria</taxon>
        <taxon>Scolecida</taxon>
        <taxon>Capitellidae</taxon>
        <taxon>Capitella</taxon>
    </lineage>
</organism>
<reference evidence="2" key="3">
    <citation type="submission" date="2015-06" db="UniProtKB">
        <authorList>
            <consortium name="EnsemblMetazoa"/>
        </authorList>
    </citation>
    <scope>IDENTIFICATION</scope>
</reference>
<gene>
    <name evidence="1" type="ORF">CAPTEDRAFT_212871</name>
</gene>
<dbReference type="EnsemblMetazoa" id="CapteT212871">
    <property type="protein sequence ID" value="CapteP212871"/>
    <property type="gene ID" value="CapteG212871"/>
</dbReference>
<dbReference type="EMBL" id="KB296865">
    <property type="protein sequence ID" value="ELU11243.1"/>
    <property type="molecule type" value="Genomic_DNA"/>
</dbReference>
<evidence type="ECO:0000313" key="3">
    <source>
        <dbReference type="Proteomes" id="UP000014760"/>
    </source>
</evidence>
<dbReference type="HOGENOM" id="CLU_1983653_0_0_1"/>
<dbReference type="InterPro" id="IPR036872">
    <property type="entry name" value="CH_dom_sf"/>
</dbReference>
<name>R7UXE1_CAPTE</name>
<dbReference type="EMBL" id="AMQN01005810">
    <property type="status" value="NOT_ANNOTATED_CDS"/>
    <property type="molecule type" value="Genomic_DNA"/>
</dbReference>
<keyword evidence="3" id="KW-1185">Reference proteome</keyword>
<protein>
    <submittedName>
        <fullName evidence="1 2">Uncharacterized protein</fullName>
    </submittedName>
</protein>
<dbReference type="Proteomes" id="UP000014760">
    <property type="component" value="Unassembled WGS sequence"/>
</dbReference>
<dbReference type="SUPFAM" id="SSF47576">
    <property type="entry name" value="Calponin-homology domain, CH-domain"/>
    <property type="match status" value="1"/>
</dbReference>
<proteinExistence type="predicted"/>
<evidence type="ECO:0000313" key="2">
    <source>
        <dbReference type="EnsemblMetazoa" id="CapteP212871"/>
    </source>
</evidence>
<reference evidence="1 3" key="2">
    <citation type="journal article" date="2013" name="Nature">
        <title>Insights into bilaterian evolution from three spiralian genomes.</title>
        <authorList>
            <person name="Simakov O."/>
            <person name="Marletaz F."/>
            <person name="Cho S.J."/>
            <person name="Edsinger-Gonzales E."/>
            <person name="Havlak P."/>
            <person name="Hellsten U."/>
            <person name="Kuo D.H."/>
            <person name="Larsson T."/>
            <person name="Lv J."/>
            <person name="Arendt D."/>
            <person name="Savage R."/>
            <person name="Osoegawa K."/>
            <person name="de Jong P."/>
            <person name="Grimwood J."/>
            <person name="Chapman J.A."/>
            <person name="Shapiro H."/>
            <person name="Aerts A."/>
            <person name="Otillar R.P."/>
            <person name="Terry A.Y."/>
            <person name="Boore J.L."/>
            <person name="Grigoriev I.V."/>
            <person name="Lindberg D.R."/>
            <person name="Seaver E.C."/>
            <person name="Weisblat D.A."/>
            <person name="Putnam N.H."/>
            <person name="Rokhsar D.S."/>
        </authorList>
    </citation>
    <scope>NUCLEOTIDE SEQUENCE</scope>
    <source>
        <strain evidence="1 3">I ESC-2004</strain>
    </source>
</reference>
<evidence type="ECO:0000313" key="1">
    <source>
        <dbReference type="EMBL" id="ELU11243.1"/>
    </source>
</evidence>